<dbReference type="GO" id="GO:0043565">
    <property type="term" value="F:sequence-specific DNA binding"/>
    <property type="evidence" value="ECO:0007669"/>
    <property type="project" value="InterPro"/>
</dbReference>
<sequence length="94" mass="10496">MRELRNLIERCVLLAEDDTLPIQWLGLPGLAAPPEDDDCLRLPLDGSLSLEEMERRILVAALHKTGGNVTAAARLLKTSRETLRYRVQKFGLDG</sequence>
<dbReference type="Proteomes" id="UP001321825">
    <property type="component" value="Chromosome"/>
</dbReference>
<protein>
    <recommendedName>
        <fullName evidence="1">DNA binding HTH domain-containing protein</fullName>
    </recommendedName>
</protein>
<dbReference type="AlphaFoldDB" id="A0AAU9CJ71"/>
<dbReference type="Gene3D" id="1.10.10.60">
    <property type="entry name" value="Homeodomain-like"/>
    <property type="match status" value="1"/>
</dbReference>
<dbReference type="InterPro" id="IPR002197">
    <property type="entry name" value="HTH_Fis"/>
</dbReference>
<dbReference type="EMBL" id="AP024714">
    <property type="protein sequence ID" value="BCX81661.1"/>
    <property type="molecule type" value="Genomic_DNA"/>
</dbReference>
<keyword evidence="3" id="KW-1185">Reference proteome</keyword>
<dbReference type="PANTHER" id="PTHR32071:SF113">
    <property type="entry name" value="ALGINATE BIOSYNTHESIS TRANSCRIPTIONAL REGULATORY PROTEIN ALGB"/>
    <property type="match status" value="1"/>
</dbReference>
<name>A0AAU9CJ71_9GAMM</name>
<dbReference type="SUPFAM" id="SSF46689">
    <property type="entry name" value="Homeodomain-like"/>
    <property type="match status" value="1"/>
</dbReference>
<evidence type="ECO:0000313" key="3">
    <source>
        <dbReference type="Proteomes" id="UP001321825"/>
    </source>
</evidence>
<evidence type="ECO:0000313" key="2">
    <source>
        <dbReference type="EMBL" id="BCX81661.1"/>
    </source>
</evidence>
<evidence type="ECO:0000259" key="1">
    <source>
        <dbReference type="Pfam" id="PF02954"/>
    </source>
</evidence>
<proteinExistence type="predicted"/>
<feature type="domain" description="DNA binding HTH" evidence="1">
    <location>
        <begin position="49"/>
        <end position="90"/>
    </location>
</feature>
<accession>A0AAU9CJ71</accession>
<gene>
    <name evidence="2" type="ORF">MIT9_P1239</name>
</gene>
<dbReference type="RefSeq" id="WP_317706577.1">
    <property type="nucleotide sequence ID" value="NZ_AP024714.1"/>
</dbReference>
<dbReference type="KEGG" id="mcau:MIT9_P1239"/>
<organism evidence="2 3">
    <name type="scientific">Methylomarinovum caldicuralii</name>
    <dbReference type="NCBI Taxonomy" id="438856"/>
    <lineage>
        <taxon>Bacteria</taxon>
        <taxon>Pseudomonadati</taxon>
        <taxon>Pseudomonadota</taxon>
        <taxon>Gammaproteobacteria</taxon>
        <taxon>Methylococcales</taxon>
        <taxon>Methylothermaceae</taxon>
        <taxon>Methylomarinovum</taxon>
    </lineage>
</organism>
<dbReference type="Pfam" id="PF02954">
    <property type="entry name" value="HTH_8"/>
    <property type="match status" value="1"/>
</dbReference>
<dbReference type="InterPro" id="IPR009057">
    <property type="entry name" value="Homeodomain-like_sf"/>
</dbReference>
<reference evidence="3" key="1">
    <citation type="journal article" date="2024" name="Int. J. Syst. Evol. Microbiol.">
        <title>Methylomarinovum tepidoasis sp. nov., a moderately thermophilic methanotroph of the family Methylothermaceae isolated from a deep-sea hydrothermal field.</title>
        <authorList>
            <person name="Hirayama H."/>
            <person name="Takaki Y."/>
            <person name="Abe M."/>
            <person name="Miyazaki M."/>
            <person name="Uematsu K."/>
            <person name="Matsui Y."/>
            <person name="Takai K."/>
        </authorList>
    </citation>
    <scope>NUCLEOTIDE SEQUENCE [LARGE SCALE GENOMIC DNA]</scope>
    <source>
        <strain evidence="3">IT-9</strain>
    </source>
</reference>
<dbReference type="PRINTS" id="PR01590">
    <property type="entry name" value="HTHFIS"/>
</dbReference>
<dbReference type="PANTHER" id="PTHR32071">
    <property type="entry name" value="TRANSCRIPTIONAL REGULATORY PROTEIN"/>
    <property type="match status" value="1"/>
</dbReference>